<dbReference type="Proteomes" id="UP000734854">
    <property type="component" value="Unassembled WGS sequence"/>
</dbReference>
<dbReference type="AlphaFoldDB" id="A0A8J5HFR3"/>
<organism evidence="1 2">
    <name type="scientific">Zingiber officinale</name>
    <name type="common">Ginger</name>
    <name type="synonym">Amomum zingiber</name>
    <dbReference type="NCBI Taxonomy" id="94328"/>
    <lineage>
        <taxon>Eukaryota</taxon>
        <taxon>Viridiplantae</taxon>
        <taxon>Streptophyta</taxon>
        <taxon>Embryophyta</taxon>
        <taxon>Tracheophyta</taxon>
        <taxon>Spermatophyta</taxon>
        <taxon>Magnoliopsida</taxon>
        <taxon>Liliopsida</taxon>
        <taxon>Zingiberales</taxon>
        <taxon>Zingiberaceae</taxon>
        <taxon>Zingiber</taxon>
    </lineage>
</organism>
<proteinExistence type="predicted"/>
<gene>
    <name evidence="1" type="ORF">ZIOFF_009556</name>
</gene>
<sequence>MEEKYLDLVLVPLGLLLQAVFHTCLFITVENDPDRTVIASTRRVESRGFVRSVQKLRVSCPSPSTLYAALRHGSPLPRISSETISSQRTGGLHLGEAKPVHLGACRLRTRPMMTSRICDIIMSQNDAEAKVIGAIEPVGAQDPDLKVHGAATAVAVEGVVGGAIPPLEVVEDCTLLVLDDLEVLGVGPIILKVDEGEGAAVVPAEKGVELLWPRHRIGI</sequence>
<protein>
    <submittedName>
        <fullName evidence="1">Uncharacterized protein</fullName>
    </submittedName>
</protein>
<name>A0A8J5HFR3_ZINOF</name>
<reference evidence="1 2" key="1">
    <citation type="submission" date="2020-08" db="EMBL/GenBank/DDBJ databases">
        <title>Plant Genome Project.</title>
        <authorList>
            <person name="Zhang R.-G."/>
        </authorList>
    </citation>
    <scope>NUCLEOTIDE SEQUENCE [LARGE SCALE GENOMIC DNA]</scope>
    <source>
        <tissue evidence="1">Rhizome</tissue>
    </source>
</reference>
<comment type="caution">
    <text evidence="1">The sequence shown here is derived from an EMBL/GenBank/DDBJ whole genome shotgun (WGS) entry which is preliminary data.</text>
</comment>
<accession>A0A8J5HFR3</accession>
<dbReference type="EMBL" id="JACMSC010000003">
    <property type="protein sequence ID" value="KAG6527454.1"/>
    <property type="molecule type" value="Genomic_DNA"/>
</dbReference>
<keyword evidence="2" id="KW-1185">Reference proteome</keyword>
<evidence type="ECO:0000313" key="2">
    <source>
        <dbReference type="Proteomes" id="UP000734854"/>
    </source>
</evidence>
<evidence type="ECO:0000313" key="1">
    <source>
        <dbReference type="EMBL" id="KAG6527454.1"/>
    </source>
</evidence>